<dbReference type="EMBL" id="SGWY01000001">
    <property type="protein sequence ID" value="RZS68129.1"/>
    <property type="molecule type" value="Genomic_DNA"/>
</dbReference>
<evidence type="ECO:0000259" key="1">
    <source>
        <dbReference type="SMART" id="SM00382"/>
    </source>
</evidence>
<dbReference type="Gene3D" id="3.40.50.300">
    <property type="entry name" value="P-loop containing nucleotide triphosphate hydrolases"/>
    <property type="match status" value="1"/>
</dbReference>
<organism evidence="2 3">
    <name type="scientific">Agromyces ramosus</name>
    <dbReference type="NCBI Taxonomy" id="33879"/>
    <lineage>
        <taxon>Bacteria</taxon>
        <taxon>Bacillati</taxon>
        <taxon>Actinomycetota</taxon>
        <taxon>Actinomycetes</taxon>
        <taxon>Micrococcales</taxon>
        <taxon>Microbacteriaceae</taxon>
        <taxon>Agromyces</taxon>
    </lineage>
</organism>
<proteinExistence type="predicted"/>
<evidence type="ECO:0000313" key="2">
    <source>
        <dbReference type="EMBL" id="RZS68129.1"/>
    </source>
</evidence>
<dbReference type="OrthoDB" id="3691954at2"/>
<dbReference type="AlphaFoldDB" id="A0A4Q7MN83"/>
<dbReference type="Proteomes" id="UP000293289">
    <property type="component" value="Unassembled WGS sequence"/>
</dbReference>
<dbReference type="Gene3D" id="1.25.40.10">
    <property type="entry name" value="Tetratricopeptide repeat domain"/>
    <property type="match status" value="1"/>
</dbReference>
<dbReference type="InterPro" id="IPR025139">
    <property type="entry name" value="DUF4062"/>
</dbReference>
<dbReference type="PANTHER" id="PTHR47691:SF3">
    <property type="entry name" value="HTH-TYPE TRANSCRIPTIONAL REGULATOR RV0890C-RELATED"/>
    <property type="match status" value="1"/>
</dbReference>
<dbReference type="InterPro" id="IPR002182">
    <property type="entry name" value="NB-ARC"/>
</dbReference>
<protein>
    <submittedName>
        <fullName evidence="2">Putative ATPase</fullName>
    </submittedName>
</protein>
<dbReference type="PRINTS" id="PR00364">
    <property type="entry name" value="DISEASERSIST"/>
</dbReference>
<dbReference type="RefSeq" id="WP_130351491.1">
    <property type="nucleotide sequence ID" value="NZ_SGWY01000001.1"/>
</dbReference>
<sequence length="856" mass="91919">MTTAVGGIRTPDQRLRVFVSSTLKELAPERRAVRAAIERLAMAPVMFELGARPHPPRELYRAYLEQSDIFVGIYWEQYGWSAPGADVSGLEDEWNLAPDIPKLVYLKRTEHRDERLEALLARIREDDDASYVAFSDAAELADLVTADLASVLAERFDAADLRHAPEPDAASPARPESVGLPSPLTRLVGRDEELATVVGMLTVDEDRLVTLTGPGGIGKSRLAIAAAREVEGSFPDGVVFVDLAPVLDPALVTAAVARALGAGDPGDGTIAETLALALADRRMLLLLDNVEQVVEAAPVLAGILRASSVSVLATSRILLRIGGERSLALGPLAPQAATDLLVDRARAVKPDFDLTDDNAADITSICTALDNAPLALELAAARLRVLTPAALAERLDHALTVLTAGDRDLPERQRTLRATIDWSARLLRPDERELLLRLGVFRAGFGLDAAEWMAADLAGADAVDALAVLVDGSLVREQDRGERAWFTMLATVREYGREELDARGDLPEMEERHARFYAALADASARKSTWTGQIGLMSRLADERDELRAAVDHFVATRQFGEVAGLTWNLYWFWWVSGQLGEVRGWMSRLLAPGNALDDRSRIIALFCTDSLRFGETPDAAVAPALAECVEYFRTDGDRLGQSLSLAMLAVALTADPHAEPDAAGRAIAQSVTLVDDLGDPFGRTMVRIMLARAVLARGRLPEAVELLDDSLAIARGADDPLGEAIALNHLGWARLLDDDPDGARTWFTDQLRISTAIGHEEGFAYGLEAMSAVAAATGDLERAGLLFGAAEAVRLRRGLTTGGTFSVHGRILERALANGGSATFEAARRAGRGADLAEMLDLALTEAAPTRAGPG</sequence>
<dbReference type="GO" id="GO:0043531">
    <property type="term" value="F:ADP binding"/>
    <property type="evidence" value="ECO:0007669"/>
    <property type="project" value="InterPro"/>
</dbReference>
<feature type="domain" description="AAA+ ATPase" evidence="1">
    <location>
        <begin position="205"/>
        <end position="391"/>
    </location>
</feature>
<dbReference type="SMART" id="SM00382">
    <property type="entry name" value="AAA"/>
    <property type="match status" value="1"/>
</dbReference>
<dbReference type="Pfam" id="PF00931">
    <property type="entry name" value="NB-ARC"/>
    <property type="match status" value="1"/>
</dbReference>
<accession>A0A4Q7MN83</accession>
<comment type="caution">
    <text evidence="2">The sequence shown here is derived from an EMBL/GenBank/DDBJ whole genome shotgun (WGS) entry which is preliminary data.</text>
</comment>
<dbReference type="SUPFAM" id="SSF48452">
    <property type="entry name" value="TPR-like"/>
    <property type="match status" value="1"/>
</dbReference>
<name>A0A4Q7MN83_9MICO</name>
<dbReference type="Pfam" id="PF13271">
    <property type="entry name" value="DUF4062"/>
    <property type="match status" value="1"/>
</dbReference>
<dbReference type="InterPro" id="IPR003593">
    <property type="entry name" value="AAA+_ATPase"/>
</dbReference>
<dbReference type="PANTHER" id="PTHR47691">
    <property type="entry name" value="REGULATOR-RELATED"/>
    <property type="match status" value="1"/>
</dbReference>
<evidence type="ECO:0000313" key="3">
    <source>
        <dbReference type="Proteomes" id="UP000293289"/>
    </source>
</evidence>
<keyword evidence="3" id="KW-1185">Reference proteome</keyword>
<gene>
    <name evidence="2" type="ORF">EV187_0556</name>
</gene>
<dbReference type="InterPro" id="IPR011990">
    <property type="entry name" value="TPR-like_helical_dom_sf"/>
</dbReference>
<reference evidence="2 3" key="1">
    <citation type="submission" date="2019-02" db="EMBL/GenBank/DDBJ databases">
        <title>Genomic Encyclopedia of Type Strains, Phase IV (KMG-IV): sequencing the most valuable type-strain genomes for metagenomic binning, comparative biology and taxonomic classification.</title>
        <authorList>
            <person name="Goeker M."/>
        </authorList>
    </citation>
    <scope>NUCLEOTIDE SEQUENCE [LARGE SCALE GENOMIC DNA]</scope>
    <source>
        <strain evidence="2 3">DSM 43045</strain>
    </source>
</reference>
<dbReference type="SUPFAM" id="SSF52540">
    <property type="entry name" value="P-loop containing nucleoside triphosphate hydrolases"/>
    <property type="match status" value="1"/>
</dbReference>
<dbReference type="InterPro" id="IPR058852">
    <property type="entry name" value="HTH_77"/>
</dbReference>
<dbReference type="InterPro" id="IPR027417">
    <property type="entry name" value="P-loop_NTPase"/>
</dbReference>
<dbReference type="Pfam" id="PF25872">
    <property type="entry name" value="HTH_77"/>
    <property type="match status" value="1"/>
</dbReference>